<keyword evidence="11" id="KW-1185">Reference proteome</keyword>
<feature type="transmembrane region" description="Helical" evidence="6">
    <location>
        <begin position="44"/>
        <end position="68"/>
    </location>
</feature>
<feature type="transmembrane region" description="Helical" evidence="6">
    <location>
        <begin position="170"/>
        <end position="190"/>
    </location>
</feature>
<evidence type="ECO:0000313" key="11">
    <source>
        <dbReference type="Proteomes" id="UP000294641"/>
    </source>
</evidence>
<evidence type="ECO:0000256" key="1">
    <source>
        <dbReference type="ARBA" id="ARBA00004651"/>
    </source>
</evidence>
<proteinExistence type="predicted"/>
<dbReference type="InterPro" id="IPR020846">
    <property type="entry name" value="MFS_dom"/>
</dbReference>
<feature type="transmembrane region" description="Helical" evidence="6">
    <location>
        <begin position="265"/>
        <end position="288"/>
    </location>
</feature>
<dbReference type="Proteomes" id="UP000294641">
    <property type="component" value="Unassembled WGS sequence"/>
</dbReference>
<evidence type="ECO:0000259" key="7">
    <source>
        <dbReference type="PROSITE" id="PS50850"/>
    </source>
</evidence>
<feature type="transmembrane region" description="Helical" evidence="6">
    <location>
        <begin position="232"/>
        <end position="253"/>
    </location>
</feature>
<dbReference type="PANTHER" id="PTHR11360">
    <property type="entry name" value="MONOCARBOXYLATE TRANSPORTER"/>
    <property type="match status" value="1"/>
</dbReference>
<dbReference type="PANTHER" id="PTHR11360:SF290">
    <property type="entry name" value="MONOCARBOXYLATE MFS PERMEASE"/>
    <property type="match status" value="1"/>
</dbReference>
<evidence type="ECO:0000313" key="8">
    <source>
        <dbReference type="EMBL" id="STX09464.1"/>
    </source>
</evidence>
<evidence type="ECO:0000313" key="10">
    <source>
        <dbReference type="Proteomes" id="UP000254330"/>
    </source>
</evidence>
<gene>
    <name evidence="9" type="ORF">DFR61_12717</name>
    <name evidence="8" type="ORF">NCTC10597_01139</name>
</gene>
<feature type="transmembrane region" description="Helical" evidence="6">
    <location>
        <begin position="355"/>
        <end position="378"/>
    </location>
</feature>
<organism evidence="8 10">
    <name type="scientific">Kurthia zopfii</name>
    <dbReference type="NCBI Taxonomy" id="1650"/>
    <lineage>
        <taxon>Bacteria</taxon>
        <taxon>Bacillati</taxon>
        <taxon>Bacillota</taxon>
        <taxon>Bacilli</taxon>
        <taxon>Bacillales</taxon>
        <taxon>Caryophanaceae</taxon>
        <taxon>Kurthia</taxon>
    </lineage>
</organism>
<dbReference type="Proteomes" id="UP000254330">
    <property type="component" value="Unassembled WGS sequence"/>
</dbReference>
<feature type="transmembrane region" description="Helical" evidence="6">
    <location>
        <begin position="137"/>
        <end position="158"/>
    </location>
</feature>
<comment type="subcellular location">
    <subcellularLocation>
        <location evidence="1">Cell membrane</location>
        <topology evidence="1">Multi-pass membrane protein</topology>
    </subcellularLocation>
</comment>
<dbReference type="Gene3D" id="1.20.1250.20">
    <property type="entry name" value="MFS general substrate transporter like domains"/>
    <property type="match status" value="2"/>
</dbReference>
<dbReference type="InterPro" id="IPR050327">
    <property type="entry name" value="Proton-linked_MCT"/>
</dbReference>
<name>A0A8B4Q9R4_9BACL</name>
<evidence type="ECO:0000256" key="4">
    <source>
        <dbReference type="ARBA" id="ARBA00022989"/>
    </source>
</evidence>
<keyword evidence="4 6" id="KW-1133">Transmembrane helix</keyword>
<keyword evidence="5 6" id="KW-0472">Membrane</keyword>
<comment type="caution">
    <text evidence="8">The sequence shown here is derived from an EMBL/GenBank/DDBJ whole genome shotgun (WGS) entry which is preliminary data.</text>
</comment>
<dbReference type="OrthoDB" id="182417at2"/>
<feature type="transmembrane region" description="Helical" evidence="6">
    <location>
        <begin position="105"/>
        <end position="128"/>
    </location>
</feature>
<feature type="transmembrane region" description="Helical" evidence="6">
    <location>
        <begin position="80"/>
        <end position="99"/>
    </location>
</feature>
<reference evidence="8 10" key="1">
    <citation type="submission" date="2018-06" db="EMBL/GenBank/DDBJ databases">
        <authorList>
            <consortium name="Pathogen Informatics"/>
            <person name="Doyle S."/>
        </authorList>
    </citation>
    <scope>NUCLEOTIDE SEQUENCE [LARGE SCALE GENOMIC DNA]</scope>
    <source>
        <strain evidence="8 10">NCTC10597</strain>
    </source>
</reference>
<reference evidence="9 11" key="2">
    <citation type="submission" date="2019-03" db="EMBL/GenBank/DDBJ databases">
        <title>Genomic Encyclopedia of Type Strains, Phase IV (KMG-IV): sequencing the most valuable type-strain genomes for metagenomic binning, comparative biology and taxonomic classification.</title>
        <authorList>
            <person name="Goeker M."/>
        </authorList>
    </citation>
    <scope>NUCLEOTIDE SEQUENCE [LARGE SCALE GENOMIC DNA]</scope>
    <source>
        <strain evidence="9 11">DSM 20580</strain>
    </source>
</reference>
<feature type="transmembrane region" description="Helical" evidence="6">
    <location>
        <begin position="295"/>
        <end position="313"/>
    </location>
</feature>
<evidence type="ECO:0000256" key="6">
    <source>
        <dbReference type="SAM" id="Phobius"/>
    </source>
</evidence>
<dbReference type="AlphaFoldDB" id="A0A8B4Q9R4"/>
<keyword evidence="3 6" id="KW-0812">Transmembrane</keyword>
<dbReference type="InterPro" id="IPR011701">
    <property type="entry name" value="MFS"/>
</dbReference>
<feature type="transmembrane region" description="Helical" evidence="6">
    <location>
        <begin position="12"/>
        <end position="38"/>
    </location>
</feature>
<keyword evidence="2" id="KW-0813">Transport</keyword>
<dbReference type="PROSITE" id="PS50850">
    <property type="entry name" value="MFS"/>
    <property type="match status" value="1"/>
</dbReference>
<dbReference type="EMBL" id="UGNP01000001">
    <property type="protein sequence ID" value="STX09464.1"/>
    <property type="molecule type" value="Genomic_DNA"/>
</dbReference>
<evidence type="ECO:0000313" key="9">
    <source>
        <dbReference type="EMBL" id="TDR36018.1"/>
    </source>
</evidence>
<dbReference type="RefSeq" id="WP_109350211.1">
    <property type="nucleotide sequence ID" value="NZ_BJUE01000021.1"/>
</dbReference>
<feature type="transmembrane region" description="Helical" evidence="6">
    <location>
        <begin position="319"/>
        <end position="343"/>
    </location>
</feature>
<protein>
    <submittedName>
        <fullName evidence="9">MFS transporter</fullName>
    </submittedName>
    <submittedName>
        <fullName evidence="8">Oxalate/formate antiporter family transporter</fullName>
    </submittedName>
</protein>
<dbReference type="GO" id="GO:0022857">
    <property type="term" value="F:transmembrane transporter activity"/>
    <property type="evidence" value="ECO:0007669"/>
    <property type="project" value="InterPro"/>
</dbReference>
<dbReference type="EMBL" id="SNZG01000027">
    <property type="protein sequence ID" value="TDR36018.1"/>
    <property type="molecule type" value="Genomic_DNA"/>
</dbReference>
<dbReference type="GO" id="GO:0005886">
    <property type="term" value="C:plasma membrane"/>
    <property type="evidence" value="ECO:0007669"/>
    <property type="project" value="UniProtKB-SubCell"/>
</dbReference>
<sequence length="427" mass="45510">MSQSKKKFHYAWIILIGVALIVGLNKAGITTLGGLFLIPITKELGIGMGSLSLYFSIASIATMITLPIAGKVIAKYDVRVVLIIAMLLQGGGFAAFGLMNSVWGWYIFCIPMSVGSVFLTQIVGPVLVNNWFKKHNGLALGIISATGGIIGAILQPAAGNLIADQGWRNTYFILAGVVTIIVIPIIILTIRFAPKDKGLLPLGAEETPTEAHETTEVISGVSFANAKKSSAFVALFLFFFFITSISSFSQHFAAFAMDNGFTIQFAGNALGIMQIGLLVGAISFGILADKFGSKNTAIFAMLLGMVPVLMFLFNPTNPVLFMIGVGIFGFIIPSLSTLTPLLTSALFGKKDYAQIYSTAAIGLAIAGIVALPVYGYMFELTGSYFSSLIVLLVLFAANILLLIWAFAGRKKLVAAGLMEEEVITIKK</sequence>
<feature type="domain" description="Major facilitator superfamily (MFS) profile" evidence="7">
    <location>
        <begin position="11"/>
        <end position="411"/>
    </location>
</feature>
<evidence type="ECO:0000256" key="5">
    <source>
        <dbReference type="ARBA" id="ARBA00023136"/>
    </source>
</evidence>
<dbReference type="SUPFAM" id="SSF103473">
    <property type="entry name" value="MFS general substrate transporter"/>
    <property type="match status" value="1"/>
</dbReference>
<dbReference type="InterPro" id="IPR036259">
    <property type="entry name" value="MFS_trans_sf"/>
</dbReference>
<evidence type="ECO:0000256" key="3">
    <source>
        <dbReference type="ARBA" id="ARBA00022692"/>
    </source>
</evidence>
<accession>A0A8B4Q9R4</accession>
<feature type="transmembrane region" description="Helical" evidence="6">
    <location>
        <begin position="384"/>
        <end position="407"/>
    </location>
</feature>
<evidence type="ECO:0000256" key="2">
    <source>
        <dbReference type="ARBA" id="ARBA00022448"/>
    </source>
</evidence>
<dbReference type="Pfam" id="PF07690">
    <property type="entry name" value="MFS_1"/>
    <property type="match status" value="2"/>
</dbReference>